<sequence length="132" mass="14298">MPYNYSTAKDTLTDAEKARIICIFLNMDQSVVNQSVNWELAKNQIASASIESLKKGLQNTLKKLDKVEDGAVAASPTKKTPAKKTPSKKRKAAAGGSDADGAAENDADDDEKKKRSPKKKVKKEGSDEDDEV</sequence>
<comment type="caution">
    <text evidence="2">The sequence shown here is derived from an EMBL/GenBank/DDBJ whole genome shotgun (WGS) entry which is preliminary data.</text>
</comment>
<evidence type="ECO:0000256" key="1">
    <source>
        <dbReference type="SAM" id="MobiDB-lite"/>
    </source>
</evidence>
<feature type="region of interest" description="Disordered" evidence="1">
    <location>
        <begin position="65"/>
        <end position="132"/>
    </location>
</feature>
<reference evidence="2 3" key="1">
    <citation type="journal article" date="2023" name="G3 (Bethesda)">
        <title>A chromosome-level genome assembly of Zasmidium syzygii isolated from banana leaves.</title>
        <authorList>
            <person name="van Westerhoven A.C."/>
            <person name="Mehrabi R."/>
            <person name="Talebi R."/>
            <person name="Steentjes M.B.F."/>
            <person name="Corcolon B."/>
            <person name="Chong P.A."/>
            <person name="Kema G.H.J."/>
            <person name="Seidl M.F."/>
        </authorList>
    </citation>
    <scope>NUCLEOTIDE SEQUENCE [LARGE SCALE GENOMIC DNA]</scope>
    <source>
        <strain evidence="2 3">P124</strain>
    </source>
</reference>
<evidence type="ECO:0000313" key="3">
    <source>
        <dbReference type="Proteomes" id="UP001305779"/>
    </source>
</evidence>
<proteinExistence type="predicted"/>
<name>A0ABR0EJ55_ZASCE</name>
<feature type="compositionally biased region" description="Basic residues" evidence="1">
    <location>
        <begin position="80"/>
        <end position="92"/>
    </location>
</feature>
<evidence type="ECO:0000313" key="2">
    <source>
        <dbReference type="EMBL" id="KAK4501228.1"/>
    </source>
</evidence>
<organism evidence="2 3">
    <name type="scientific">Zasmidium cellare</name>
    <name type="common">Wine cellar mold</name>
    <name type="synonym">Racodium cellare</name>
    <dbReference type="NCBI Taxonomy" id="395010"/>
    <lineage>
        <taxon>Eukaryota</taxon>
        <taxon>Fungi</taxon>
        <taxon>Dikarya</taxon>
        <taxon>Ascomycota</taxon>
        <taxon>Pezizomycotina</taxon>
        <taxon>Dothideomycetes</taxon>
        <taxon>Dothideomycetidae</taxon>
        <taxon>Mycosphaerellales</taxon>
        <taxon>Mycosphaerellaceae</taxon>
        <taxon>Zasmidium</taxon>
    </lineage>
</organism>
<keyword evidence="3" id="KW-1185">Reference proteome</keyword>
<dbReference type="EMBL" id="JAXOVC010000005">
    <property type="protein sequence ID" value="KAK4501228.1"/>
    <property type="molecule type" value="Genomic_DNA"/>
</dbReference>
<accession>A0ABR0EJ55</accession>
<dbReference type="Proteomes" id="UP001305779">
    <property type="component" value="Unassembled WGS sequence"/>
</dbReference>
<protein>
    <submittedName>
        <fullName evidence="2">Uncharacterized protein</fullName>
    </submittedName>
</protein>
<gene>
    <name evidence="2" type="ORF">PRZ48_007035</name>
</gene>